<evidence type="ECO:0000313" key="8">
    <source>
        <dbReference type="Proteomes" id="UP001642464"/>
    </source>
</evidence>
<keyword evidence="5" id="KW-1133">Transmembrane helix</keyword>
<evidence type="ECO:0000256" key="1">
    <source>
        <dbReference type="ARBA" id="ARBA00022468"/>
    </source>
</evidence>
<keyword evidence="5" id="KW-0472">Membrane</keyword>
<keyword evidence="5" id="KW-0812">Transmembrane</keyword>
<feature type="transmembrane region" description="Helical" evidence="5">
    <location>
        <begin position="186"/>
        <end position="205"/>
    </location>
</feature>
<feature type="transmembrane region" description="Helical" evidence="5">
    <location>
        <begin position="84"/>
        <end position="110"/>
    </location>
</feature>
<keyword evidence="8" id="KW-1185">Reference proteome</keyword>
<keyword evidence="1" id="KW-0343">GTPase activation</keyword>
<feature type="region of interest" description="Disordered" evidence="4">
    <location>
        <begin position="658"/>
        <end position="683"/>
    </location>
</feature>
<dbReference type="Proteomes" id="UP001642464">
    <property type="component" value="Unassembled WGS sequence"/>
</dbReference>
<accession>A0ABP0MLA6</accession>
<dbReference type="PANTHER" id="PTHR24113">
    <property type="entry name" value="RAN GTPASE-ACTIVATING PROTEIN 1"/>
    <property type="match status" value="1"/>
</dbReference>
<feature type="chain" id="PRO_5046098672" evidence="6">
    <location>
        <begin position="18"/>
        <end position="683"/>
    </location>
</feature>
<dbReference type="PANTHER" id="PTHR24113:SF12">
    <property type="entry name" value="RAN GTPASE-ACTIVATING PROTEIN 1"/>
    <property type="match status" value="1"/>
</dbReference>
<evidence type="ECO:0000256" key="3">
    <source>
        <dbReference type="ARBA" id="ARBA00022737"/>
    </source>
</evidence>
<evidence type="ECO:0000256" key="6">
    <source>
        <dbReference type="SAM" id="SignalP"/>
    </source>
</evidence>
<dbReference type="EMBL" id="CAXAMM010022223">
    <property type="protein sequence ID" value="CAK9051499.1"/>
    <property type="molecule type" value="Genomic_DNA"/>
</dbReference>
<name>A0ABP0MLA6_9DINO</name>
<evidence type="ECO:0000256" key="4">
    <source>
        <dbReference type="SAM" id="MobiDB-lite"/>
    </source>
</evidence>
<sequence>MAHFAILLSLAVCATDALDLPDLPGFLENLGDAIVESAKDVYSGKFTWNYTWHDSTVQAPSQFLPLVDQIREMPEATRDERNHWFGSCFLVCFVVVAFCGTIIVTLGPMVKGHAPQSYIRVGSIQRGEAASEPEVISEPSQSLSKLCQTVLVVLSFGGTFLASLTACVWSLQTGRLSKTVGLDWEVYLLLFALVSFWLLVQAVFAVRMLKPGEKFKLSTFVVACLTSLTPFVSDYFDTLKDAIFGALCVQSQHLGIQILGWLCWVYLLAIHIFFVRRPTCFAELSSTYLSVLLASPASQEESGGGGCLQELLLLLYKQLTSTKREMLLIENVPQAVFSIAFLYFEGGSTFVTIVSLGVPIVQIVLTLLLTNPVRRCVATALGKKINEALIRGNYVMSWQIWCEAEFEENLDLLREALEEMGIVRDLLEIEDAKMLDNESMKQKLPWIRAIANQSTEDIKPVLEECSGAFSLDQHRGSDVKELQTKKESELNLGVMQIGDALAQALAEALKVNNTVERINLEQNNIGPAGAEALAEALKVNNSVRKIYLRSNNIGPAGAEALAEALKVNNTVNVINLEQNNIGPAGAEALAEALKVNNTVNAIYLRSNNIGPAGAEVPSWAQPGAKAKRSGKDEERTWRDVRFALVTSRLALRWHGCPDSARRREQTCRWHQGDDWGQREEDQK</sequence>
<dbReference type="Gene3D" id="3.80.10.10">
    <property type="entry name" value="Ribonuclease Inhibitor"/>
    <property type="match status" value="2"/>
</dbReference>
<feature type="compositionally biased region" description="Basic and acidic residues" evidence="4">
    <location>
        <begin position="659"/>
        <end position="683"/>
    </location>
</feature>
<keyword evidence="3" id="KW-0677">Repeat</keyword>
<keyword evidence="2" id="KW-0433">Leucine-rich repeat</keyword>
<feature type="transmembrane region" description="Helical" evidence="5">
    <location>
        <begin position="256"/>
        <end position="275"/>
    </location>
</feature>
<dbReference type="SMART" id="SM00368">
    <property type="entry name" value="LRR_RI"/>
    <property type="match status" value="4"/>
</dbReference>
<proteinExistence type="predicted"/>
<feature type="signal peptide" evidence="6">
    <location>
        <begin position="1"/>
        <end position="17"/>
    </location>
</feature>
<dbReference type="InterPro" id="IPR001611">
    <property type="entry name" value="Leu-rich_rpt"/>
</dbReference>
<evidence type="ECO:0000256" key="2">
    <source>
        <dbReference type="ARBA" id="ARBA00022614"/>
    </source>
</evidence>
<evidence type="ECO:0000256" key="5">
    <source>
        <dbReference type="SAM" id="Phobius"/>
    </source>
</evidence>
<feature type="transmembrane region" description="Helical" evidence="5">
    <location>
        <begin position="350"/>
        <end position="369"/>
    </location>
</feature>
<feature type="transmembrane region" description="Helical" evidence="5">
    <location>
        <begin position="150"/>
        <end position="171"/>
    </location>
</feature>
<gene>
    <name evidence="7" type="ORF">SCF082_LOCUS28262</name>
</gene>
<comment type="caution">
    <text evidence="7">The sequence shown here is derived from an EMBL/GenBank/DDBJ whole genome shotgun (WGS) entry which is preliminary data.</text>
</comment>
<dbReference type="SUPFAM" id="SSF52047">
    <property type="entry name" value="RNI-like"/>
    <property type="match status" value="1"/>
</dbReference>
<evidence type="ECO:0000313" key="7">
    <source>
        <dbReference type="EMBL" id="CAK9051499.1"/>
    </source>
</evidence>
<organism evidence="7 8">
    <name type="scientific">Durusdinium trenchii</name>
    <dbReference type="NCBI Taxonomy" id="1381693"/>
    <lineage>
        <taxon>Eukaryota</taxon>
        <taxon>Sar</taxon>
        <taxon>Alveolata</taxon>
        <taxon>Dinophyceae</taxon>
        <taxon>Suessiales</taxon>
        <taxon>Symbiodiniaceae</taxon>
        <taxon>Durusdinium</taxon>
    </lineage>
</organism>
<keyword evidence="6" id="KW-0732">Signal</keyword>
<reference evidence="7 8" key="1">
    <citation type="submission" date="2024-02" db="EMBL/GenBank/DDBJ databases">
        <authorList>
            <person name="Chen Y."/>
            <person name="Shah S."/>
            <person name="Dougan E. K."/>
            <person name="Thang M."/>
            <person name="Chan C."/>
        </authorList>
    </citation>
    <scope>NUCLEOTIDE SEQUENCE [LARGE SCALE GENOMIC DNA]</scope>
</reference>
<dbReference type="InterPro" id="IPR032675">
    <property type="entry name" value="LRR_dom_sf"/>
</dbReference>
<dbReference type="InterPro" id="IPR027038">
    <property type="entry name" value="RanGap"/>
</dbReference>
<dbReference type="Pfam" id="PF13516">
    <property type="entry name" value="LRR_6"/>
    <property type="match status" value="4"/>
</dbReference>
<protein>
    <submittedName>
        <fullName evidence="7">Uncharacterized protein</fullName>
    </submittedName>
</protein>